<name>A0A1H6BRS0_9BACT</name>
<dbReference type="NCBIfam" id="TIGR03435">
    <property type="entry name" value="Soli_TIGR03435"/>
    <property type="match status" value="1"/>
</dbReference>
<evidence type="ECO:0000256" key="1">
    <source>
        <dbReference type="SAM" id="MobiDB-lite"/>
    </source>
</evidence>
<gene>
    <name evidence="2" type="ORF">SAMN05421819_3973</name>
</gene>
<protein>
    <submittedName>
        <fullName evidence="2">Soil-associated protein, TIGR03435 family</fullName>
    </submittedName>
</protein>
<dbReference type="Pfam" id="PF12543">
    <property type="entry name" value="DUF3738"/>
    <property type="match status" value="1"/>
</dbReference>
<dbReference type="InterPro" id="IPR017801">
    <property type="entry name" value="DUF3738"/>
</dbReference>
<accession>A0A1H6BRS0</accession>
<dbReference type="Proteomes" id="UP000236728">
    <property type="component" value="Unassembled WGS sequence"/>
</dbReference>
<feature type="region of interest" description="Disordered" evidence="1">
    <location>
        <begin position="141"/>
        <end position="162"/>
    </location>
</feature>
<dbReference type="AlphaFoldDB" id="A0A1H6BRS0"/>
<organism evidence="2 3">
    <name type="scientific">Bryocella elongata</name>
    <dbReference type="NCBI Taxonomy" id="863522"/>
    <lineage>
        <taxon>Bacteria</taxon>
        <taxon>Pseudomonadati</taxon>
        <taxon>Acidobacteriota</taxon>
        <taxon>Terriglobia</taxon>
        <taxon>Terriglobales</taxon>
        <taxon>Acidobacteriaceae</taxon>
        <taxon>Bryocella</taxon>
    </lineage>
</organism>
<evidence type="ECO:0000313" key="3">
    <source>
        <dbReference type="Proteomes" id="UP000236728"/>
    </source>
</evidence>
<reference evidence="2 3" key="1">
    <citation type="submission" date="2016-10" db="EMBL/GenBank/DDBJ databases">
        <authorList>
            <person name="de Groot N.N."/>
        </authorList>
    </citation>
    <scope>NUCLEOTIDE SEQUENCE [LARGE SCALE GENOMIC DNA]</scope>
    <source>
        <strain evidence="2 3">DSM 22489</strain>
    </source>
</reference>
<dbReference type="OrthoDB" id="118479at2"/>
<sequence length="199" mass="22233">MLKFAYNVHASQIVGGPDWVRTRQFDILGDPEMERRPSLEELKTMTADLLTERFLVVLHREVRELPVYAIVRGKRTIKLKSPSSDPSSIVSGGLVPPGNLYVHGGTVRDFGIYLQRFAPPELNRPIVDQTDIRGRFEFELHYTPDGPQNDEHSTDASSNPASFPGIFTAMHEQLGLELKATRAQVDVLDIISVSLPSPN</sequence>
<proteinExistence type="predicted"/>
<keyword evidence="3" id="KW-1185">Reference proteome</keyword>
<evidence type="ECO:0000313" key="2">
    <source>
        <dbReference type="EMBL" id="SEG63398.1"/>
    </source>
</evidence>
<dbReference type="EMBL" id="FNVA01000007">
    <property type="protein sequence ID" value="SEG63398.1"/>
    <property type="molecule type" value="Genomic_DNA"/>
</dbReference>